<keyword evidence="3" id="KW-0732">Signal</keyword>
<dbReference type="Pfam" id="PF07495">
    <property type="entry name" value="Y_Y_Y"/>
    <property type="match status" value="1"/>
</dbReference>
<dbReference type="InterPro" id="IPR013783">
    <property type="entry name" value="Ig-like_fold"/>
</dbReference>
<dbReference type="InterPro" id="IPR015943">
    <property type="entry name" value="WD40/YVTN_repeat-like_dom_sf"/>
</dbReference>
<dbReference type="Gene3D" id="2.60.40.10">
    <property type="entry name" value="Immunoglobulins"/>
    <property type="match status" value="1"/>
</dbReference>
<dbReference type="PANTHER" id="PTHR43547">
    <property type="entry name" value="TWO-COMPONENT HISTIDINE KINASE"/>
    <property type="match status" value="1"/>
</dbReference>
<dbReference type="PANTHER" id="PTHR43547:SF2">
    <property type="entry name" value="HYBRID SIGNAL TRANSDUCTION HISTIDINE KINASE C"/>
    <property type="match status" value="1"/>
</dbReference>
<feature type="domain" description="Two component regulator three Y" evidence="4">
    <location>
        <begin position="702"/>
        <end position="764"/>
    </location>
</feature>
<dbReference type="AlphaFoldDB" id="A0AA41Y999"/>
<accession>A0AA41Y999</accession>
<evidence type="ECO:0000256" key="2">
    <source>
        <dbReference type="SAM" id="Phobius"/>
    </source>
</evidence>
<dbReference type="InterPro" id="IPR011110">
    <property type="entry name" value="Reg_prop"/>
</dbReference>
<dbReference type="Pfam" id="PF07494">
    <property type="entry name" value="Reg_prop"/>
    <property type="match status" value="2"/>
</dbReference>
<dbReference type="GO" id="GO:0000155">
    <property type="term" value="F:phosphorelay sensor kinase activity"/>
    <property type="evidence" value="ECO:0007669"/>
    <property type="project" value="TreeGrafter"/>
</dbReference>
<keyword evidence="2" id="KW-0472">Membrane</keyword>
<feature type="transmembrane region" description="Helical" evidence="2">
    <location>
        <begin position="773"/>
        <end position="796"/>
    </location>
</feature>
<feature type="chain" id="PRO_5041333611" description="Two component regulator three Y domain-containing protein" evidence="3">
    <location>
        <begin position="24"/>
        <end position="820"/>
    </location>
</feature>
<sequence length="820" mass="93474">MKVSQITFVLVWTLIACISNSLAQNSRFDHFDTRKGLSQNNVYSLIVDSTGYIWVGTLEGLTRFDGKEFKIVHSSPVNTNSLQESHIDEISACPNGNIWILTRQGEMRLYDASTEKFIFFPDSCFSPARTNLITSMVSASNSSLWFTDNKGLYRFNLPNLKTTKYNVPFSGGFIQTFGKDDLLYWGQGGIFQLAPALSEGRNLQQLYSNPVQTISRVFNDSLLIVCSDSVLIFNLKQKKNDVLTTNNRLKEALKNTRIISAAGYKDEIWLGLSDGLVLIHYQNGVQDVSKFTYDPYNNHSFHGKDAKSLAFDRAGNLWIGTSKYGISLYGREKNLFKHHQISVLSKADQEIDPVRSLCKTRDGSVWVGFDRSGLVRTSPDNQQILYNDIHFPNGKTSPIARVRSLHEDSRGNLWIGTNQGLCIYNSDHNVVEAVSLAFGWEWPSVCYFMKEFDSGKLTITNNQGIGIVDLQKKTLRELPFPDNQLSPIRSMVRDKNNNYWIILDNIGLFKLSPDYKITNFNSEPNYLTNSKLYTLEITADILWIASSSGLLAFDLNTEKVVSTYHESDGLSNNLVYGIIADANYLWLSTNRGLSRMILTNKHFESFLPDDLFMDDAYYKDNKGVIYFGGYDGYIDFNPQTFQREQITPKPILTQLSLNNQRISVGDQVNDKTILPVSLQKMNLLQMDYGPNSFALAFDAFPFNYPDRTYFRYRLNGLSPEWMYAANNENRAVFANLDPGNYDFEVEASLNGKNWSKPTTLSVEIIPPFWQEPWFEIMLVVTLLILGIALFQMRVYAIKRWNNQLKSKVAEQTQSIEKQKK</sequence>
<dbReference type="Gene3D" id="2.130.10.10">
    <property type="entry name" value="YVTN repeat-like/Quinoprotein amine dehydrogenase"/>
    <property type="match status" value="2"/>
</dbReference>
<dbReference type="RefSeq" id="WP_282592533.1">
    <property type="nucleotide sequence ID" value="NZ_JAPAAF010000025.1"/>
</dbReference>
<dbReference type="InterPro" id="IPR011123">
    <property type="entry name" value="Y_Y_Y"/>
</dbReference>
<evidence type="ECO:0000313" key="5">
    <source>
        <dbReference type="EMBL" id="MCW0483941.1"/>
    </source>
</evidence>
<reference evidence="5" key="1">
    <citation type="submission" date="2022-10" db="EMBL/GenBank/DDBJ databases">
        <title>Gaoshiqiia sediminis gen. nov., sp. nov., isolated from coastal sediment.</title>
        <authorList>
            <person name="Yu W.X."/>
            <person name="Mu D.S."/>
            <person name="Du J.Z."/>
            <person name="Liang Y.Q."/>
        </authorList>
    </citation>
    <scope>NUCLEOTIDE SEQUENCE</scope>
    <source>
        <strain evidence="5">A06</strain>
    </source>
</reference>
<dbReference type="EMBL" id="JAPAAF010000025">
    <property type="protein sequence ID" value="MCW0483941.1"/>
    <property type="molecule type" value="Genomic_DNA"/>
</dbReference>
<keyword evidence="2" id="KW-1133">Transmembrane helix</keyword>
<dbReference type="PROSITE" id="PS51257">
    <property type="entry name" value="PROKAR_LIPOPROTEIN"/>
    <property type="match status" value="1"/>
</dbReference>
<dbReference type="SUPFAM" id="SSF50998">
    <property type="entry name" value="Quinoprotein alcohol dehydrogenase-like"/>
    <property type="match status" value="1"/>
</dbReference>
<dbReference type="Proteomes" id="UP001163821">
    <property type="component" value="Unassembled WGS sequence"/>
</dbReference>
<dbReference type="InterPro" id="IPR011047">
    <property type="entry name" value="Quinoprotein_ADH-like_sf"/>
</dbReference>
<keyword evidence="2" id="KW-0812">Transmembrane</keyword>
<evidence type="ECO:0000259" key="4">
    <source>
        <dbReference type="Pfam" id="PF07495"/>
    </source>
</evidence>
<name>A0AA41Y999_9BACT</name>
<feature type="signal peptide" evidence="3">
    <location>
        <begin position="1"/>
        <end position="23"/>
    </location>
</feature>
<evidence type="ECO:0000256" key="1">
    <source>
        <dbReference type="ARBA" id="ARBA00022553"/>
    </source>
</evidence>
<comment type="caution">
    <text evidence="5">The sequence shown here is derived from an EMBL/GenBank/DDBJ whole genome shotgun (WGS) entry which is preliminary data.</text>
</comment>
<proteinExistence type="predicted"/>
<keyword evidence="1" id="KW-0597">Phosphoprotein</keyword>
<evidence type="ECO:0000256" key="3">
    <source>
        <dbReference type="SAM" id="SignalP"/>
    </source>
</evidence>
<dbReference type="SUPFAM" id="SSF63829">
    <property type="entry name" value="Calcium-dependent phosphotriesterase"/>
    <property type="match status" value="2"/>
</dbReference>
<gene>
    <name evidence="5" type="ORF">N2K84_14450</name>
</gene>
<protein>
    <recommendedName>
        <fullName evidence="4">Two component regulator three Y domain-containing protein</fullName>
    </recommendedName>
</protein>
<evidence type="ECO:0000313" key="6">
    <source>
        <dbReference type="Proteomes" id="UP001163821"/>
    </source>
</evidence>
<keyword evidence="6" id="KW-1185">Reference proteome</keyword>
<organism evidence="5 6">
    <name type="scientific">Gaoshiqia sediminis</name>
    <dbReference type="NCBI Taxonomy" id="2986998"/>
    <lineage>
        <taxon>Bacteria</taxon>
        <taxon>Pseudomonadati</taxon>
        <taxon>Bacteroidota</taxon>
        <taxon>Bacteroidia</taxon>
        <taxon>Marinilabiliales</taxon>
        <taxon>Prolixibacteraceae</taxon>
        <taxon>Gaoshiqia</taxon>
    </lineage>
</organism>